<dbReference type="OrthoDB" id="9809205at2"/>
<proteinExistence type="predicted"/>
<dbReference type="STRING" id="270498.CHK_1664"/>
<dbReference type="Gene3D" id="3.40.50.300">
    <property type="entry name" value="P-loop containing nucleotide triphosphate hydrolases"/>
    <property type="match status" value="1"/>
</dbReference>
<dbReference type="GO" id="GO:0005524">
    <property type="term" value="F:ATP binding"/>
    <property type="evidence" value="ECO:0007669"/>
    <property type="project" value="UniProtKB-KW"/>
</dbReference>
<name>A0A0M2NEX6_9FIRM</name>
<accession>A0A0M2NEX6</accession>
<dbReference type="InterPro" id="IPR003593">
    <property type="entry name" value="AAA+_ATPase"/>
</dbReference>
<dbReference type="EMBL" id="LAYJ01000101">
    <property type="protein sequence ID" value="KKI50738.1"/>
    <property type="molecule type" value="Genomic_DNA"/>
</dbReference>
<sequence>MKDISISVQHVYKDFNGEEVLRNVHHDFESGKIHGIVGNNGSGKTVLFKCICGFLFPSKGKILVDYEQVGQDMDFPEDMGIIIETPGFLPTLTGMKNLQLLASLKRKIGDREIRETIKKVGLDPDLKKHVAKYSLGMRQRLGIAQAIMEDPSLLVLDEPFNGLDKQGVKDMRELIKGLRNKGKTILLASHNAGDIEELCDTVCEMDAGILTVVR</sequence>
<dbReference type="GO" id="GO:0016887">
    <property type="term" value="F:ATP hydrolysis activity"/>
    <property type="evidence" value="ECO:0007669"/>
    <property type="project" value="InterPro"/>
</dbReference>
<organism evidence="5 6">
    <name type="scientific">Christensenella hongkongensis</name>
    <dbReference type="NCBI Taxonomy" id="270498"/>
    <lineage>
        <taxon>Bacteria</taxon>
        <taxon>Bacillati</taxon>
        <taxon>Bacillota</taxon>
        <taxon>Clostridia</taxon>
        <taxon>Christensenellales</taxon>
        <taxon>Christensenellaceae</taxon>
        <taxon>Christensenella</taxon>
    </lineage>
</organism>
<protein>
    <submittedName>
        <fullName evidence="5">ABC transporter, ATP-binding protein</fullName>
    </submittedName>
</protein>
<keyword evidence="3 5" id="KW-0067">ATP-binding</keyword>
<dbReference type="PANTHER" id="PTHR42939:SF1">
    <property type="entry name" value="ABC TRANSPORTER ATP-BINDING PROTEIN ALBC-RELATED"/>
    <property type="match status" value="1"/>
</dbReference>
<evidence type="ECO:0000313" key="6">
    <source>
        <dbReference type="Proteomes" id="UP000034076"/>
    </source>
</evidence>
<dbReference type="InterPro" id="IPR027417">
    <property type="entry name" value="P-loop_NTPase"/>
</dbReference>
<dbReference type="PANTHER" id="PTHR42939">
    <property type="entry name" value="ABC TRANSPORTER ATP-BINDING PROTEIN ALBC-RELATED"/>
    <property type="match status" value="1"/>
</dbReference>
<evidence type="ECO:0000256" key="3">
    <source>
        <dbReference type="ARBA" id="ARBA00022840"/>
    </source>
</evidence>
<dbReference type="PROSITE" id="PS00211">
    <property type="entry name" value="ABC_TRANSPORTER_1"/>
    <property type="match status" value="1"/>
</dbReference>
<dbReference type="PROSITE" id="PS50893">
    <property type="entry name" value="ABC_TRANSPORTER_2"/>
    <property type="match status" value="1"/>
</dbReference>
<comment type="caution">
    <text evidence="5">The sequence shown here is derived from an EMBL/GenBank/DDBJ whole genome shotgun (WGS) entry which is preliminary data.</text>
</comment>
<reference evidence="5 6" key="1">
    <citation type="submission" date="2015-04" db="EMBL/GenBank/DDBJ databases">
        <title>Draft genome sequence of bacteremic isolate Catabacter hongkongensis type strain HKU16T.</title>
        <authorList>
            <person name="Lau S.K."/>
            <person name="Teng J.L."/>
            <person name="Huang Y."/>
            <person name="Curreem S.O."/>
            <person name="Tsui S.K."/>
            <person name="Woo P.C."/>
        </authorList>
    </citation>
    <scope>NUCLEOTIDE SEQUENCE [LARGE SCALE GENOMIC DNA]</scope>
    <source>
        <strain evidence="5 6">HKU16</strain>
    </source>
</reference>
<dbReference type="InterPro" id="IPR017871">
    <property type="entry name" value="ABC_transporter-like_CS"/>
</dbReference>
<evidence type="ECO:0000313" key="5">
    <source>
        <dbReference type="EMBL" id="KKI50738.1"/>
    </source>
</evidence>
<dbReference type="Pfam" id="PF00005">
    <property type="entry name" value="ABC_tran"/>
    <property type="match status" value="1"/>
</dbReference>
<keyword evidence="2" id="KW-0547">Nucleotide-binding</keyword>
<evidence type="ECO:0000256" key="2">
    <source>
        <dbReference type="ARBA" id="ARBA00022741"/>
    </source>
</evidence>
<evidence type="ECO:0000256" key="1">
    <source>
        <dbReference type="ARBA" id="ARBA00022448"/>
    </source>
</evidence>
<dbReference type="SUPFAM" id="SSF52540">
    <property type="entry name" value="P-loop containing nucleoside triphosphate hydrolases"/>
    <property type="match status" value="1"/>
</dbReference>
<dbReference type="AlphaFoldDB" id="A0A0M2NEX6"/>
<gene>
    <name evidence="5" type="ORF">CHK_1664</name>
</gene>
<dbReference type="InterPro" id="IPR003439">
    <property type="entry name" value="ABC_transporter-like_ATP-bd"/>
</dbReference>
<dbReference type="PATRIC" id="fig|270498.16.peg.2726"/>
<dbReference type="SMART" id="SM00382">
    <property type="entry name" value="AAA"/>
    <property type="match status" value="1"/>
</dbReference>
<dbReference type="RefSeq" id="WP_046443539.1">
    <property type="nucleotide sequence ID" value="NZ_LAYJ01000101.1"/>
</dbReference>
<dbReference type="InterPro" id="IPR051782">
    <property type="entry name" value="ABC_Transporter_VariousFunc"/>
</dbReference>
<keyword evidence="1" id="KW-0813">Transport</keyword>
<dbReference type="Proteomes" id="UP000034076">
    <property type="component" value="Unassembled WGS sequence"/>
</dbReference>
<keyword evidence="6" id="KW-1185">Reference proteome</keyword>
<evidence type="ECO:0000259" key="4">
    <source>
        <dbReference type="PROSITE" id="PS50893"/>
    </source>
</evidence>
<feature type="domain" description="ABC transporter" evidence="4">
    <location>
        <begin position="6"/>
        <end position="213"/>
    </location>
</feature>